<evidence type="ECO:0000259" key="1">
    <source>
        <dbReference type="PROSITE" id="PS50878"/>
    </source>
</evidence>
<dbReference type="PANTHER" id="PTHR33116">
    <property type="entry name" value="REVERSE TRANSCRIPTASE ZINC-BINDING DOMAIN-CONTAINING PROTEIN-RELATED-RELATED"/>
    <property type="match status" value="1"/>
</dbReference>
<dbReference type="InterPro" id="IPR036691">
    <property type="entry name" value="Endo/exonu/phosph_ase_sf"/>
</dbReference>
<dbReference type="Gene3D" id="3.60.10.10">
    <property type="entry name" value="Endonuclease/exonuclease/phosphatase"/>
    <property type="match status" value="1"/>
</dbReference>
<name>A0ABQ4Z311_9ASTR</name>
<dbReference type="InterPro" id="IPR000477">
    <property type="entry name" value="RT_dom"/>
</dbReference>
<dbReference type="GO" id="GO:0003964">
    <property type="term" value="F:RNA-directed DNA polymerase activity"/>
    <property type="evidence" value="ECO:0007669"/>
    <property type="project" value="UniProtKB-KW"/>
</dbReference>
<dbReference type="CDD" id="cd01650">
    <property type="entry name" value="RT_nLTR_like"/>
    <property type="match status" value="1"/>
</dbReference>
<dbReference type="PROSITE" id="PS50878">
    <property type="entry name" value="RT_POL"/>
    <property type="match status" value="1"/>
</dbReference>
<dbReference type="InterPro" id="IPR026960">
    <property type="entry name" value="RVT-Znf"/>
</dbReference>
<accession>A0ABQ4Z311</accession>
<proteinExistence type="predicted"/>
<feature type="domain" description="Reverse transcriptase" evidence="1">
    <location>
        <begin position="443"/>
        <end position="720"/>
    </location>
</feature>
<organism evidence="2 3">
    <name type="scientific">Tanacetum coccineum</name>
    <dbReference type="NCBI Taxonomy" id="301880"/>
    <lineage>
        <taxon>Eukaryota</taxon>
        <taxon>Viridiplantae</taxon>
        <taxon>Streptophyta</taxon>
        <taxon>Embryophyta</taxon>
        <taxon>Tracheophyta</taxon>
        <taxon>Spermatophyta</taxon>
        <taxon>Magnoliopsida</taxon>
        <taxon>eudicotyledons</taxon>
        <taxon>Gunneridae</taxon>
        <taxon>Pentapetalae</taxon>
        <taxon>asterids</taxon>
        <taxon>campanulids</taxon>
        <taxon>Asterales</taxon>
        <taxon>Asteraceae</taxon>
        <taxon>Asteroideae</taxon>
        <taxon>Anthemideae</taxon>
        <taxon>Anthemidinae</taxon>
        <taxon>Tanacetum</taxon>
    </lineage>
</organism>
<dbReference type="PANTHER" id="PTHR33116:SF78">
    <property type="entry name" value="OS12G0587133 PROTEIN"/>
    <property type="match status" value="1"/>
</dbReference>
<dbReference type="EMBL" id="BQNB010010957">
    <property type="protein sequence ID" value="GJS84200.1"/>
    <property type="molecule type" value="Genomic_DNA"/>
</dbReference>
<sequence length="1175" mass="136062">MDNIDLWDIRRCWGNFSFEYDYSEAVGMSGGILCIWDDTIFQKKNRIVSDNFVIVSGVWIPSGKNLLVISVYAPQDLRDKKLLWDYLCSQICSWEGDVITMGDFNEVRTSSERFGSNFNQVGAKLFNEFIANAGLVEIPLGGCSYTWCHKSANKMSKLDRFLISESLFSTCSGMSSVALDRYLSDHRPILMRESDQDYGPTPFKFYHYWFEYPGFDAFVEKSWKETCNSDSNDYVRFLKKLKFMKERIKFWIKSYKESVNGQKNTLKRELQQLDSVIDKGCGGANEVQCMQDVVGKIRELEKIEIMEMAQKAKIKWAVEGDENSKYYHGVINKKRSKLSIRGVLVDGIWIESPLLVKNAFFEHFKNQFDEPGLSDVILEREFTNKVSSAQVEELERDVSREEVKRAVWDCGVEKSPGPDGFTFGFYRRYWNLIEEDVFKAVVWFFHHGMIPAGGNSSFITLIPKISNANMVKDFRPISLIGSVYKVIAKILANRLVTVLEDIVSESQSAFVKDRQILDGPLILNELVQWCKKAKQQSMFFKVDFEKAYDSVRWDYIDIILRKFGFGEKWCKWIGGCLRTSRGSVLVNGSPTNEFQFCRGLKQGDPLSPFLFILVMESLHASFQRVVDAGLFSGIRLDNSTCISHLFYADDAIFMGQWKSSNIENITRVLDIFHKASGLRINMAKSKLLGVSVDHNRVDQAVRRIGCTVLKMPFNYLGSQVGSLMSRTMSWNEVLERMTNRLSRWKLKTISIGGRLTLLKSILGSTPLYHMSMFRVPKQVLQQMERIRARFFNGTDIKSKKISWVSWKRTMASRDTGGIGVASLFALNRALMFKWVWRFFVQNKSLWVRVIKAIHGQDGKIGKKVCVSYPSAWLNIVKEMGVMQAKGIDILNYMKLKCGDGTSTSFWKDIWRDEVAFKDLYPRLYMLENMKEVTVAHKLAQEDLEWSFRRKVRSGCEMQQLNSLKAKIEGVILNNSSDRWTWSLEGSGEFSVSSLRKEIDSVYLPQSGKKTRWIKQVPIKVNILAWKVSNDYLPTRVNLSKRGMEIESILCPMCNLSAESACHLFFQCETSRQIFNKICRWWELEIQAINSYEEWVVWMVNIRLRSNSKSAFEGIWYIAWWTIWNVRNNILFGQDNRTQNMIFDDITSRSFFWIKSRCNVKFSWVDWLKAPHLIPL</sequence>
<dbReference type="Pfam" id="PF13966">
    <property type="entry name" value="zf-RVT"/>
    <property type="match status" value="1"/>
</dbReference>
<keyword evidence="2" id="KW-0548">Nucleotidyltransferase</keyword>
<evidence type="ECO:0000313" key="2">
    <source>
        <dbReference type="EMBL" id="GJS84200.1"/>
    </source>
</evidence>
<comment type="caution">
    <text evidence="2">The sequence shown here is derived from an EMBL/GenBank/DDBJ whole genome shotgun (WGS) entry which is preliminary data.</text>
</comment>
<dbReference type="Pfam" id="PF00078">
    <property type="entry name" value="RVT_1"/>
    <property type="match status" value="1"/>
</dbReference>
<dbReference type="InterPro" id="IPR043502">
    <property type="entry name" value="DNA/RNA_pol_sf"/>
</dbReference>
<dbReference type="SUPFAM" id="SSF56219">
    <property type="entry name" value="DNase I-like"/>
    <property type="match status" value="1"/>
</dbReference>
<reference evidence="2" key="1">
    <citation type="journal article" date="2022" name="Int. J. Mol. Sci.">
        <title>Draft Genome of Tanacetum Coccineum: Genomic Comparison of Closely Related Tanacetum-Family Plants.</title>
        <authorList>
            <person name="Yamashiro T."/>
            <person name="Shiraishi A."/>
            <person name="Nakayama K."/>
            <person name="Satake H."/>
        </authorList>
    </citation>
    <scope>NUCLEOTIDE SEQUENCE</scope>
</reference>
<evidence type="ECO:0000313" key="3">
    <source>
        <dbReference type="Proteomes" id="UP001151760"/>
    </source>
</evidence>
<dbReference type="Proteomes" id="UP001151760">
    <property type="component" value="Unassembled WGS sequence"/>
</dbReference>
<dbReference type="SUPFAM" id="SSF56672">
    <property type="entry name" value="DNA/RNA polymerases"/>
    <property type="match status" value="1"/>
</dbReference>
<keyword evidence="2" id="KW-0808">Transferase</keyword>
<gene>
    <name evidence="2" type="ORF">Tco_0750741</name>
</gene>
<keyword evidence="2" id="KW-0695">RNA-directed DNA polymerase</keyword>
<reference evidence="2" key="2">
    <citation type="submission" date="2022-01" db="EMBL/GenBank/DDBJ databases">
        <authorList>
            <person name="Yamashiro T."/>
            <person name="Shiraishi A."/>
            <person name="Satake H."/>
            <person name="Nakayama K."/>
        </authorList>
    </citation>
    <scope>NUCLEOTIDE SEQUENCE</scope>
</reference>
<keyword evidence="3" id="KW-1185">Reference proteome</keyword>
<protein>
    <submittedName>
        <fullName evidence="2">RNA-directed DNA polymerase, eukaryota</fullName>
    </submittedName>
</protein>